<evidence type="ECO:0000256" key="6">
    <source>
        <dbReference type="ARBA" id="ARBA00049417"/>
    </source>
</evidence>
<evidence type="ECO:0000313" key="9">
    <source>
        <dbReference type="Proteomes" id="UP001596410"/>
    </source>
</evidence>
<evidence type="ECO:0000256" key="3">
    <source>
        <dbReference type="ARBA" id="ARBA00022741"/>
    </source>
</evidence>
<reference evidence="9" key="1">
    <citation type="journal article" date="2019" name="Int. J. Syst. Evol. Microbiol.">
        <title>The Global Catalogue of Microorganisms (GCM) 10K type strain sequencing project: providing services to taxonomists for standard genome sequencing and annotation.</title>
        <authorList>
            <consortium name="The Broad Institute Genomics Platform"/>
            <consortium name="The Broad Institute Genome Sequencing Center for Infectious Disease"/>
            <person name="Wu L."/>
            <person name="Ma J."/>
        </authorList>
    </citation>
    <scope>NUCLEOTIDE SEQUENCE [LARGE SCALE GENOMIC DNA]</scope>
    <source>
        <strain evidence="9">CGMCC 4.1621</strain>
    </source>
</reference>
<name>A0ABW2EEQ3_9BACI</name>
<keyword evidence="5" id="KW-0408">Iron</keyword>
<sequence length="186" mass="21491">MSLSRNELLDFVRPHLKQSRYEHTVRVTDTALELAERFGGDVHKVEIAAILHDFAKHKPKEDLKQWILRDQRLSKDLLDYHHELWHGPVGAIMLESELELKDRSIQSAIACHTSGKKNMSTLDKIVFLADYIEPGRNFSGVEEVRELAKENLDEACLQALINTIQFLTNNQRSVYPDTFHAYNQLI</sequence>
<evidence type="ECO:0000256" key="5">
    <source>
        <dbReference type="ARBA" id="ARBA00023004"/>
    </source>
</evidence>
<keyword evidence="3" id="KW-0547">Nucleotide-binding</keyword>
<dbReference type="NCBIfam" id="TIGR00277">
    <property type="entry name" value="HDIG"/>
    <property type="match status" value="1"/>
</dbReference>
<dbReference type="SMART" id="SM00471">
    <property type="entry name" value="HDc"/>
    <property type="match status" value="1"/>
</dbReference>
<proteinExistence type="predicted"/>
<dbReference type="GO" id="GO:0008803">
    <property type="term" value="F:bis(5'-nucleosyl)-tetraphosphatase (symmetrical) activity"/>
    <property type="evidence" value="ECO:0007669"/>
    <property type="project" value="UniProtKB-EC"/>
</dbReference>
<protein>
    <recommendedName>
        <fullName evidence="1">bis(5'-nucleosyl)-tetraphosphatase (symmetrical)</fullName>
        <ecNumber evidence="1">3.6.1.41</ecNumber>
    </recommendedName>
</protein>
<evidence type="ECO:0000256" key="2">
    <source>
        <dbReference type="ARBA" id="ARBA00022723"/>
    </source>
</evidence>
<dbReference type="EC" id="3.6.1.41" evidence="1"/>
<dbReference type="Gene3D" id="1.10.3210.10">
    <property type="entry name" value="Hypothetical protein af1432"/>
    <property type="match status" value="1"/>
</dbReference>
<evidence type="ECO:0000259" key="7">
    <source>
        <dbReference type="PROSITE" id="PS51831"/>
    </source>
</evidence>
<dbReference type="EMBL" id="JBHSZV010000004">
    <property type="protein sequence ID" value="MFC7060702.1"/>
    <property type="molecule type" value="Genomic_DNA"/>
</dbReference>
<dbReference type="InterPro" id="IPR003607">
    <property type="entry name" value="HD/PDEase_dom"/>
</dbReference>
<dbReference type="SUPFAM" id="SSF109604">
    <property type="entry name" value="HD-domain/PDEase-like"/>
    <property type="match status" value="1"/>
</dbReference>
<comment type="catalytic activity">
    <reaction evidence="6">
        <text>P(1),P(4)-bis(5'-adenosyl) tetraphosphate + H2O = 2 ADP + 2 H(+)</text>
        <dbReference type="Rhea" id="RHEA:24252"/>
        <dbReference type="ChEBI" id="CHEBI:15377"/>
        <dbReference type="ChEBI" id="CHEBI:15378"/>
        <dbReference type="ChEBI" id="CHEBI:58141"/>
        <dbReference type="ChEBI" id="CHEBI:456216"/>
        <dbReference type="EC" id="3.6.1.41"/>
    </reaction>
</comment>
<comment type="caution">
    <text evidence="8">The sequence shown here is derived from an EMBL/GenBank/DDBJ whole genome shotgun (WGS) entry which is preliminary data.</text>
</comment>
<accession>A0ABW2EEQ3</accession>
<evidence type="ECO:0000256" key="4">
    <source>
        <dbReference type="ARBA" id="ARBA00022801"/>
    </source>
</evidence>
<organism evidence="8 9">
    <name type="scientific">Halobacillus seohaensis</name>
    <dbReference type="NCBI Taxonomy" id="447421"/>
    <lineage>
        <taxon>Bacteria</taxon>
        <taxon>Bacillati</taxon>
        <taxon>Bacillota</taxon>
        <taxon>Bacilli</taxon>
        <taxon>Bacillales</taxon>
        <taxon>Bacillaceae</taxon>
        <taxon>Halobacillus</taxon>
    </lineage>
</organism>
<dbReference type="PANTHER" id="PTHR35795">
    <property type="entry name" value="SLR1885 PROTEIN"/>
    <property type="match status" value="1"/>
</dbReference>
<gene>
    <name evidence="8" type="primary">yqeK</name>
    <name evidence="8" type="ORF">ACFQIC_02300</name>
</gene>
<dbReference type="InterPro" id="IPR051094">
    <property type="entry name" value="Diverse_Catalytic_Enzymes"/>
</dbReference>
<feature type="domain" description="HD" evidence="7">
    <location>
        <begin position="20"/>
        <end position="135"/>
    </location>
</feature>
<dbReference type="Proteomes" id="UP001596410">
    <property type="component" value="Unassembled WGS sequence"/>
</dbReference>
<keyword evidence="2" id="KW-0479">Metal-binding</keyword>
<dbReference type="InterPro" id="IPR006675">
    <property type="entry name" value="HDIG_dom"/>
</dbReference>
<dbReference type="CDD" id="cd00077">
    <property type="entry name" value="HDc"/>
    <property type="match status" value="1"/>
</dbReference>
<keyword evidence="4 8" id="KW-0378">Hydrolase</keyword>
<dbReference type="PROSITE" id="PS51831">
    <property type="entry name" value="HD"/>
    <property type="match status" value="1"/>
</dbReference>
<dbReference type="NCBIfam" id="TIGR00488">
    <property type="entry name" value="bis(5'-nucleosyl)-tetraphosphatase (symmetrical) YqeK"/>
    <property type="match status" value="1"/>
</dbReference>
<evidence type="ECO:0000313" key="8">
    <source>
        <dbReference type="EMBL" id="MFC7060702.1"/>
    </source>
</evidence>
<dbReference type="InterPro" id="IPR006674">
    <property type="entry name" value="HD_domain"/>
</dbReference>
<dbReference type="InterPro" id="IPR005249">
    <property type="entry name" value="YqeK"/>
</dbReference>
<dbReference type="PANTHER" id="PTHR35795:SF1">
    <property type="entry name" value="BIS(5'-NUCLEOSYL)-TETRAPHOSPHATASE, SYMMETRICAL"/>
    <property type="match status" value="1"/>
</dbReference>
<keyword evidence="9" id="KW-1185">Reference proteome</keyword>
<evidence type="ECO:0000256" key="1">
    <source>
        <dbReference type="ARBA" id="ARBA00012506"/>
    </source>
</evidence>
<dbReference type="RefSeq" id="WP_204706885.1">
    <property type="nucleotide sequence ID" value="NZ_JBHSZV010000004.1"/>
</dbReference>
<dbReference type="Pfam" id="PF01966">
    <property type="entry name" value="HD"/>
    <property type="match status" value="1"/>
</dbReference>